<dbReference type="SUPFAM" id="SSF48452">
    <property type="entry name" value="TPR-like"/>
    <property type="match status" value="1"/>
</dbReference>
<dbReference type="PROSITE" id="PS50943">
    <property type="entry name" value="HTH_CROC1"/>
    <property type="match status" value="1"/>
</dbReference>
<dbReference type="InterPro" id="IPR010982">
    <property type="entry name" value="Lambda_DNA-bd_dom_sf"/>
</dbReference>
<dbReference type="PANTHER" id="PTHR37038">
    <property type="entry name" value="TRANSCRIPTIONAL REGULATOR-RELATED"/>
    <property type="match status" value="1"/>
</dbReference>
<accession>A0A510VRD0</accession>
<dbReference type="GO" id="GO:0003677">
    <property type="term" value="F:DNA binding"/>
    <property type="evidence" value="ECO:0007669"/>
    <property type="project" value="InterPro"/>
</dbReference>
<dbReference type="SUPFAM" id="SSF47413">
    <property type="entry name" value="lambda repressor-like DNA-binding domains"/>
    <property type="match status" value="1"/>
</dbReference>
<dbReference type="Gene3D" id="1.25.40.10">
    <property type="entry name" value="Tetratricopeptide repeat domain"/>
    <property type="match status" value="1"/>
</dbReference>
<dbReference type="CDD" id="cd00093">
    <property type="entry name" value="HTH_XRE"/>
    <property type="match status" value="1"/>
</dbReference>
<name>A0A510VRD0_9LACO</name>
<sequence length="292" mass="33314">MRILGTRMRAYRKARGLSQAALSKDICTQATISLIEKRNKIPSMPILMKLCARLGISINEVIVENNYRLGRLFGEIGKAIRDRHYRTAEARLDTIKFNSLKERDELKAYYYFRGEIQLVNHRNTDEAIFNFGMLLNQFGGQKQDMYMVMGRLGLGLAYMEKQAFDKADLLVEQAVTDLAQFEADGLEAIQNQLRVLLNAASFFQKRQRATRALKLVDNGIKLSMANSSFYLLEELFEVKAMSQLALKDKQSAQRNLYVAYALATISSNNRVLHRVYQDATDNNIPPLPLSEV</sequence>
<dbReference type="InterPro" id="IPR011990">
    <property type="entry name" value="TPR-like_helical_dom_sf"/>
</dbReference>
<reference evidence="2 3" key="1">
    <citation type="submission" date="2019-07" db="EMBL/GenBank/DDBJ databases">
        <title>Whole genome shotgun sequence of Lactobacillus siliginis NBRC 101315.</title>
        <authorList>
            <person name="Hosoyama A."/>
            <person name="Uohara A."/>
            <person name="Ohji S."/>
            <person name="Ichikawa N."/>
        </authorList>
    </citation>
    <scope>NUCLEOTIDE SEQUENCE [LARGE SCALE GENOMIC DNA]</scope>
    <source>
        <strain evidence="2 3">NBRC 101315</strain>
    </source>
</reference>
<protein>
    <submittedName>
        <fullName evidence="2">Transcriptional regulator</fullName>
    </submittedName>
</protein>
<dbReference type="EMBL" id="BJUD01000063">
    <property type="protein sequence ID" value="GEK29507.1"/>
    <property type="molecule type" value="Genomic_DNA"/>
</dbReference>
<dbReference type="Pfam" id="PF01381">
    <property type="entry name" value="HTH_3"/>
    <property type="match status" value="1"/>
</dbReference>
<evidence type="ECO:0000259" key="1">
    <source>
        <dbReference type="PROSITE" id="PS50943"/>
    </source>
</evidence>
<comment type="caution">
    <text evidence="2">The sequence shown here is derived from an EMBL/GenBank/DDBJ whole genome shotgun (WGS) entry which is preliminary data.</text>
</comment>
<feature type="domain" description="HTH cro/C1-type" evidence="1">
    <location>
        <begin position="8"/>
        <end position="61"/>
    </location>
</feature>
<evidence type="ECO:0000313" key="3">
    <source>
        <dbReference type="Proteomes" id="UP000321429"/>
    </source>
</evidence>
<dbReference type="InterPro" id="IPR053163">
    <property type="entry name" value="HTH-type_regulator_Rgg"/>
</dbReference>
<dbReference type="RefSeq" id="WP_162260738.1">
    <property type="nucleotide sequence ID" value="NZ_BJUD01000063.1"/>
</dbReference>
<dbReference type="PANTHER" id="PTHR37038:SF14">
    <property type="entry name" value="TRANSCRIPTIONAL ACTIVATOR"/>
    <property type="match status" value="1"/>
</dbReference>
<dbReference type="SMART" id="SM00530">
    <property type="entry name" value="HTH_XRE"/>
    <property type="match status" value="1"/>
</dbReference>
<dbReference type="InterPro" id="IPR001387">
    <property type="entry name" value="Cro/C1-type_HTH"/>
</dbReference>
<dbReference type="AlphaFoldDB" id="A0A510VRD0"/>
<proteinExistence type="predicted"/>
<dbReference type="Proteomes" id="UP000321429">
    <property type="component" value="Unassembled WGS sequence"/>
</dbReference>
<organism evidence="2 3">
    <name type="scientific">Furfurilactobacillus siliginis</name>
    <dbReference type="NCBI Taxonomy" id="348151"/>
    <lineage>
        <taxon>Bacteria</taxon>
        <taxon>Bacillati</taxon>
        <taxon>Bacillota</taxon>
        <taxon>Bacilli</taxon>
        <taxon>Lactobacillales</taxon>
        <taxon>Lactobacillaceae</taxon>
        <taxon>Furfurilactobacillus</taxon>
    </lineage>
</organism>
<evidence type="ECO:0000313" key="2">
    <source>
        <dbReference type="EMBL" id="GEK29507.1"/>
    </source>
</evidence>
<gene>
    <name evidence="2" type="ORF">LSI01_18180</name>
</gene>